<keyword evidence="3" id="KW-0808">Transferase</keyword>
<feature type="domain" description="Reverse transcriptase" evidence="1">
    <location>
        <begin position="432"/>
        <end position="523"/>
    </location>
</feature>
<dbReference type="PANTHER" id="PTHR19446">
    <property type="entry name" value="REVERSE TRANSCRIPTASES"/>
    <property type="match status" value="1"/>
</dbReference>
<sequence length="799" mass="90190">MSENSIDIALVQETYLKPNRPKACSIAGYVQLRTDRTYSSKGLGLSPVSKRLLRRDLRALFALGDAVILFGDFNCKTWGCPSNNYNGIKLDELEDRLDFGIIAPLRRHVFPMSSHRPSTIDIALTKGVALNFNSIETIHGLTSDHRPVILKMGPPDGGRPIPIRKITNWKRVSTALEKIDTPNLNSIPNDIASTDEIDLAIGALTNHVRTVVEESEREVPASSDRRKFPPDILELIRAKNAALRRASAYPTPEYRSRARALQREVKARVREFRNESWSDLMEEIKPSHKAFWAVTKALKTEGYTPIPPLKKPDNSEAIDDAEIAECLADSIETQCSHASPPHDIAHISRIEEEVLQKTSLEPKDDLAPVSLSEVQTLVKSLNTRKAPGLDGISNKAIKCFSIPLLLTGRDFNACIKNCYFPPAWKEAEVIGIHKPGKPRDLPASYRPISLLSGLGKLFEKILKTRLSDHLLGKGLIIDEQFGFRPAHSCPQQVLRLVEYVSEGFETERSTVAVFFDVAKAFDRQTDISHLGMSALTRQDVLSEQEFLKAPPSLLCCTRVHKRCTATVVVWRPTRVIRGRYRALYGNRNRSTRFTPPLQRAIDELGQWFRKWRIEVNPDKSAAIQFKYGVTLDKNLHFRDHIERVRNTALFYKARLGAVLGRKSKLSRRNKRTIYKMCIRTVMTYASPVFAHAAPKALHRLQVIQNKFCRAATDAHWCVRNSILHRDLELPTISKYMKDASKRFFDIAGSHPNALLRAAVDYQPPHPTHLIRRPRNVLTDPPDALTAAVESLNDVNDTHD</sequence>
<dbReference type="InterPro" id="IPR000477">
    <property type="entry name" value="RT_dom"/>
</dbReference>
<evidence type="ECO:0000313" key="3">
    <source>
        <dbReference type="EMBL" id="GBP41400.1"/>
    </source>
</evidence>
<dbReference type="Pfam" id="PF00078">
    <property type="entry name" value="RVT_1"/>
    <property type="match status" value="1"/>
</dbReference>
<accession>A0A4C1VS81</accession>
<dbReference type="EMBL" id="BGZK01000398">
    <property type="protein sequence ID" value="GBP41400.1"/>
    <property type="molecule type" value="Genomic_DNA"/>
</dbReference>
<evidence type="ECO:0000259" key="2">
    <source>
        <dbReference type="Pfam" id="PF14529"/>
    </source>
</evidence>
<dbReference type="SUPFAM" id="SSF56219">
    <property type="entry name" value="DNase I-like"/>
    <property type="match status" value="1"/>
</dbReference>
<dbReference type="Gene3D" id="3.60.10.10">
    <property type="entry name" value="Endonuclease/exonuclease/phosphatase"/>
    <property type="match status" value="1"/>
</dbReference>
<dbReference type="CDD" id="cd01650">
    <property type="entry name" value="RT_nLTR_like"/>
    <property type="match status" value="1"/>
</dbReference>
<dbReference type="InterPro" id="IPR036691">
    <property type="entry name" value="Endo/exonu/phosph_ase_sf"/>
</dbReference>
<keyword evidence="3" id="KW-0548">Nucleotidyltransferase</keyword>
<name>A0A4C1VS81_EUMVA</name>
<evidence type="ECO:0000259" key="1">
    <source>
        <dbReference type="Pfam" id="PF00078"/>
    </source>
</evidence>
<organism evidence="3 4">
    <name type="scientific">Eumeta variegata</name>
    <name type="common">Bagworm moth</name>
    <name type="synonym">Eumeta japonica</name>
    <dbReference type="NCBI Taxonomy" id="151549"/>
    <lineage>
        <taxon>Eukaryota</taxon>
        <taxon>Metazoa</taxon>
        <taxon>Ecdysozoa</taxon>
        <taxon>Arthropoda</taxon>
        <taxon>Hexapoda</taxon>
        <taxon>Insecta</taxon>
        <taxon>Pterygota</taxon>
        <taxon>Neoptera</taxon>
        <taxon>Endopterygota</taxon>
        <taxon>Lepidoptera</taxon>
        <taxon>Glossata</taxon>
        <taxon>Ditrysia</taxon>
        <taxon>Tineoidea</taxon>
        <taxon>Psychidae</taxon>
        <taxon>Oiketicinae</taxon>
        <taxon>Eumeta</taxon>
    </lineage>
</organism>
<proteinExistence type="predicted"/>
<dbReference type="Pfam" id="PF14529">
    <property type="entry name" value="Exo_endo_phos_2"/>
    <property type="match status" value="1"/>
</dbReference>
<protein>
    <submittedName>
        <fullName evidence="3">Probable RNA-directed DNA polymerase from transposon BS</fullName>
    </submittedName>
</protein>
<gene>
    <name evidence="3" type="primary">RTase</name>
    <name evidence="3" type="ORF">EVAR_84744_1</name>
</gene>
<dbReference type="Proteomes" id="UP000299102">
    <property type="component" value="Unassembled WGS sequence"/>
</dbReference>
<dbReference type="GO" id="GO:0003964">
    <property type="term" value="F:RNA-directed DNA polymerase activity"/>
    <property type="evidence" value="ECO:0007669"/>
    <property type="project" value="UniProtKB-KW"/>
</dbReference>
<reference evidence="3 4" key="1">
    <citation type="journal article" date="2019" name="Commun. Biol.">
        <title>The bagworm genome reveals a unique fibroin gene that provides high tensile strength.</title>
        <authorList>
            <person name="Kono N."/>
            <person name="Nakamura H."/>
            <person name="Ohtoshi R."/>
            <person name="Tomita M."/>
            <person name="Numata K."/>
            <person name="Arakawa K."/>
        </authorList>
    </citation>
    <scope>NUCLEOTIDE SEQUENCE [LARGE SCALE GENOMIC DNA]</scope>
</reference>
<dbReference type="InterPro" id="IPR005135">
    <property type="entry name" value="Endo/exonuclease/phosphatase"/>
</dbReference>
<feature type="domain" description="Endonuclease/exonuclease/phosphatase" evidence="2">
    <location>
        <begin position="52"/>
        <end position="149"/>
    </location>
</feature>
<dbReference type="AlphaFoldDB" id="A0A4C1VS81"/>
<keyword evidence="4" id="KW-1185">Reference proteome</keyword>
<comment type="caution">
    <text evidence="3">The sequence shown here is derived from an EMBL/GenBank/DDBJ whole genome shotgun (WGS) entry which is preliminary data.</text>
</comment>
<keyword evidence="3" id="KW-0695">RNA-directed DNA polymerase</keyword>
<evidence type="ECO:0000313" key="4">
    <source>
        <dbReference type="Proteomes" id="UP000299102"/>
    </source>
</evidence>